<evidence type="ECO:0000313" key="1">
    <source>
        <dbReference type="EMBL" id="TPD60608.1"/>
    </source>
</evidence>
<name>A0A501PKJ8_9PROT</name>
<dbReference type="EMBL" id="VFIY01000006">
    <property type="protein sequence ID" value="TPD60608.1"/>
    <property type="molecule type" value="Genomic_DNA"/>
</dbReference>
<dbReference type="Proteomes" id="UP000319148">
    <property type="component" value="Unassembled WGS sequence"/>
</dbReference>
<sequence>MHEDTTYTAVDWTGARGKRHSGIAVAELSAGASTPREVKAGAGRWSRQAVADWILALAEQQQPTLIGFDFSFGLPHVDCGDYFPGLDYSFGTAADFWDFVEEKTAGEPDFYAGPLVKEPGLEQYFHRPGFRGECYEKRLRRCEQENLTQGFGWSESCFHLIGPSQVGLASFSGMRMLRYLKRKNPEVAIWPWDPFNPHGVTVIEIYARVFRIMGGQGSLKIRDRQALNAVLENLGSGPVGRELANKDITDHLTDALVTAAGLKKIAGDPGLWAPETATPEALRYEGWTFGIR</sequence>
<comment type="caution">
    <text evidence="1">The sequence shown here is derived from an EMBL/GenBank/DDBJ whole genome shotgun (WGS) entry which is preliminary data.</text>
</comment>
<dbReference type="RefSeq" id="WP_139940149.1">
    <property type="nucleotide sequence ID" value="NZ_JBHSYP010000008.1"/>
</dbReference>
<proteinExistence type="predicted"/>
<keyword evidence="2" id="KW-1185">Reference proteome</keyword>
<dbReference type="OrthoDB" id="7388866at2"/>
<dbReference type="AlphaFoldDB" id="A0A501PKJ8"/>
<protein>
    <recommendedName>
        <fullName evidence="3">DUF429 domain-containing protein</fullName>
    </recommendedName>
</protein>
<evidence type="ECO:0008006" key="3">
    <source>
        <dbReference type="Google" id="ProtNLM"/>
    </source>
</evidence>
<organism evidence="1 2">
    <name type="scientific">Emcibacter nanhaiensis</name>
    <dbReference type="NCBI Taxonomy" id="1505037"/>
    <lineage>
        <taxon>Bacteria</taxon>
        <taxon>Pseudomonadati</taxon>
        <taxon>Pseudomonadota</taxon>
        <taxon>Alphaproteobacteria</taxon>
        <taxon>Emcibacterales</taxon>
        <taxon>Emcibacteraceae</taxon>
        <taxon>Emcibacter</taxon>
    </lineage>
</organism>
<gene>
    <name evidence="1" type="ORF">FIV46_07705</name>
</gene>
<reference evidence="2" key="1">
    <citation type="submission" date="2019-06" db="EMBL/GenBank/DDBJ databases">
        <title>The complete genome of Emcibacter congregatus ZYLT.</title>
        <authorList>
            <person name="Zhao Z."/>
        </authorList>
    </citation>
    <scope>NUCLEOTIDE SEQUENCE [LARGE SCALE GENOMIC DNA]</scope>
    <source>
        <strain evidence="2">MCCC 1A06723</strain>
    </source>
</reference>
<accession>A0A501PKJ8</accession>
<evidence type="ECO:0000313" key="2">
    <source>
        <dbReference type="Proteomes" id="UP000319148"/>
    </source>
</evidence>